<dbReference type="AlphaFoldDB" id="A0A4R9BW71"/>
<organism evidence="1 2">
    <name type="scientific">Cryobacterium lactosi</name>
    <dbReference type="NCBI Taxonomy" id="1259202"/>
    <lineage>
        <taxon>Bacteria</taxon>
        <taxon>Bacillati</taxon>
        <taxon>Actinomycetota</taxon>
        <taxon>Actinomycetes</taxon>
        <taxon>Micrococcales</taxon>
        <taxon>Microbacteriaceae</taxon>
        <taxon>Cryobacterium</taxon>
    </lineage>
</organism>
<dbReference type="EMBL" id="SOHM01000012">
    <property type="protein sequence ID" value="TFD92130.1"/>
    <property type="molecule type" value="Genomic_DNA"/>
</dbReference>
<keyword evidence="2" id="KW-1185">Reference proteome</keyword>
<sequence>MHFADREPMDIPPPPTVDTAAEMFGAPVIGFLAQPSLSELGVGTVGSSTNGGPATPESVAISYTLWKNPMDHDDHANLADLGEEHSLEQEPSKPLPEWMLEFRKLARYPSLWEAVMTTRIFDTEWQTPESVLVAHTNHILMNTFREQRVEGGFPGNLDSPMTERHVERVSVPLDGVNAPGLRIDSDPHVYSVGADLGDRIVTAVVARDYLPYITLAFQTRSVTPHP</sequence>
<dbReference type="RefSeq" id="WP_134640242.1">
    <property type="nucleotide sequence ID" value="NZ_SOHM01000012.1"/>
</dbReference>
<reference evidence="1 2" key="1">
    <citation type="submission" date="2019-03" db="EMBL/GenBank/DDBJ databases">
        <title>Genomics of glacier-inhabiting Cryobacterium strains.</title>
        <authorList>
            <person name="Liu Q."/>
            <person name="Xin Y.-H."/>
        </authorList>
    </citation>
    <scope>NUCLEOTIDE SEQUENCE [LARGE SCALE GENOMIC DNA]</scope>
    <source>
        <strain evidence="1 2">Sr59</strain>
    </source>
</reference>
<proteinExistence type="predicted"/>
<evidence type="ECO:0000313" key="2">
    <source>
        <dbReference type="Proteomes" id="UP000298468"/>
    </source>
</evidence>
<accession>A0A4R9BW71</accession>
<protein>
    <submittedName>
        <fullName evidence="1">Uncharacterized protein</fullName>
    </submittedName>
</protein>
<dbReference type="OrthoDB" id="4915037at2"/>
<comment type="caution">
    <text evidence="1">The sequence shown here is derived from an EMBL/GenBank/DDBJ whole genome shotgun (WGS) entry which is preliminary data.</text>
</comment>
<evidence type="ECO:0000313" key="1">
    <source>
        <dbReference type="EMBL" id="TFD92130.1"/>
    </source>
</evidence>
<dbReference type="Proteomes" id="UP000298468">
    <property type="component" value="Unassembled WGS sequence"/>
</dbReference>
<name>A0A4R9BW71_9MICO</name>
<gene>
    <name evidence="1" type="ORF">E3T61_07440</name>
</gene>